<comment type="caution">
    <text evidence="2">The sequence shown here is derived from an EMBL/GenBank/DDBJ whole genome shotgun (WGS) entry which is preliminary data.</text>
</comment>
<evidence type="ECO:0000313" key="2">
    <source>
        <dbReference type="EMBL" id="MBR9650240.1"/>
    </source>
</evidence>
<proteinExistence type="predicted"/>
<keyword evidence="1" id="KW-0472">Membrane</keyword>
<keyword evidence="1" id="KW-0812">Transmembrane</keyword>
<accession>A0ABS5HMQ7</accession>
<keyword evidence="3" id="KW-1185">Reference proteome</keyword>
<feature type="transmembrane region" description="Helical" evidence="1">
    <location>
        <begin position="29"/>
        <end position="49"/>
    </location>
</feature>
<dbReference type="Proteomes" id="UP001195941">
    <property type="component" value="Unassembled WGS sequence"/>
</dbReference>
<organism evidence="2 3">
    <name type="scientific">Thalassovita aquimarina</name>
    <dbReference type="NCBI Taxonomy" id="2785917"/>
    <lineage>
        <taxon>Bacteria</taxon>
        <taxon>Pseudomonadati</taxon>
        <taxon>Pseudomonadota</taxon>
        <taxon>Alphaproteobacteria</taxon>
        <taxon>Rhodobacterales</taxon>
        <taxon>Roseobacteraceae</taxon>
        <taxon>Thalassovita</taxon>
    </lineage>
</organism>
<dbReference type="RefSeq" id="WP_212699744.1">
    <property type="nucleotide sequence ID" value="NZ_JADMKU010000002.1"/>
</dbReference>
<protein>
    <submittedName>
        <fullName evidence="2">Uncharacterized protein</fullName>
    </submittedName>
</protein>
<name>A0ABS5HMQ7_9RHOB</name>
<keyword evidence="1" id="KW-1133">Transmembrane helix</keyword>
<sequence>MNKQQTHMVDEAIAKLMAETMKINTEHRYYPFIVAAGLMGAGAALAKMFM</sequence>
<dbReference type="EMBL" id="JADMKU010000002">
    <property type="protein sequence ID" value="MBR9650240.1"/>
    <property type="molecule type" value="Genomic_DNA"/>
</dbReference>
<gene>
    <name evidence="2" type="ORF">IT775_03760</name>
</gene>
<reference evidence="2 3" key="1">
    <citation type="journal article" date="2021" name="Arch. Microbiol.">
        <title>Thalassobius aquimarinus sp. nov., isolated from the Sea of Japan seashore.</title>
        <authorList>
            <person name="Kurilenko V.V."/>
            <person name="Romanenko L.A."/>
            <person name="Chernysheva N.Y."/>
            <person name="Velansky P.V."/>
            <person name="Tekutyeva L.A."/>
            <person name="Isaeva M.P."/>
            <person name="Mikhailov V.V."/>
        </authorList>
    </citation>
    <scope>NUCLEOTIDE SEQUENCE [LARGE SCALE GENOMIC DNA]</scope>
    <source>
        <strain evidence="2 3">KMM 8518</strain>
    </source>
</reference>
<evidence type="ECO:0000313" key="3">
    <source>
        <dbReference type="Proteomes" id="UP001195941"/>
    </source>
</evidence>
<evidence type="ECO:0000256" key="1">
    <source>
        <dbReference type="SAM" id="Phobius"/>
    </source>
</evidence>